<organism evidence="2 3">
    <name type="scientific">Popillia japonica</name>
    <name type="common">Japanese beetle</name>
    <dbReference type="NCBI Taxonomy" id="7064"/>
    <lineage>
        <taxon>Eukaryota</taxon>
        <taxon>Metazoa</taxon>
        <taxon>Ecdysozoa</taxon>
        <taxon>Arthropoda</taxon>
        <taxon>Hexapoda</taxon>
        <taxon>Insecta</taxon>
        <taxon>Pterygota</taxon>
        <taxon>Neoptera</taxon>
        <taxon>Endopterygota</taxon>
        <taxon>Coleoptera</taxon>
        <taxon>Polyphaga</taxon>
        <taxon>Scarabaeiformia</taxon>
        <taxon>Scarabaeidae</taxon>
        <taxon>Rutelinae</taxon>
        <taxon>Popillia</taxon>
    </lineage>
</organism>
<protein>
    <recommendedName>
        <fullName evidence="1">Caspase-8 N-terminal domain-containing protein</fullName>
    </recommendedName>
</protein>
<accession>A0AAW1JXE4</accession>
<comment type="caution">
    <text evidence="2">The sequence shown here is derived from an EMBL/GenBank/DDBJ whole genome shotgun (WGS) entry which is preliminary data.</text>
</comment>
<reference evidence="2 3" key="1">
    <citation type="journal article" date="2024" name="BMC Genomics">
        <title>De novo assembly and annotation of Popillia japonica's genome with initial clues to its potential as an invasive pest.</title>
        <authorList>
            <person name="Cucini C."/>
            <person name="Boschi S."/>
            <person name="Funari R."/>
            <person name="Cardaioli E."/>
            <person name="Iannotti N."/>
            <person name="Marturano G."/>
            <person name="Paoli F."/>
            <person name="Bruttini M."/>
            <person name="Carapelli A."/>
            <person name="Frati F."/>
            <person name="Nardi F."/>
        </authorList>
    </citation>
    <scope>NUCLEOTIDE SEQUENCE [LARGE SCALE GENOMIC DNA]</scope>
    <source>
        <strain evidence="2">DMR45628</strain>
    </source>
</reference>
<keyword evidence="3" id="KW-1185">Reference proteome</keyword>
<dbReference type="Pfam" id="PF23725">
    <property type="entry name" value="Dredd_N"/>
    <property type="match status" value="1"/>
</dbReference>
<dbReference type="Proteomes" id="UP001458880">
    <property type="component" value="Unassembled WGS sequence"/>
</dbReference>
<gene>
    <name evidence="2" type="ORF">QE152_g26393</name>
</gene>
<evidence type="ECO:0000259" key="1">
    <source>
        <dbReference type="Pfam" id="PF23725"/>
    </source>
</evidence>
<evidence type="ECO:0000313" key="2">
    <source>
        <dbReference type="EMBL" id="KAK9709820.1"/>
    </source>
</evidence>
<name>A0AAW1JXE4_POPJA</name>
<sequence>MISEQNSHFSDSDESEYHSAESDMGEDYYLTSDAVDSKQPSALVKDITINDVQTIYDMLNLYEKVSLIFLLYRTPYAGLQHIILLLQNAQINVLEEWCSNEIKINSKWAEKLLEGLTIIQNYAALKKLGILCNFKQS</sequence>
<evidence type="ECO:0000313" key="3">
    <source>
        <dbReference type="Proteomes" id="UP001458880"/>
    </source>
</evidence>
<feature type="domain" description="Caspase-8 N-terminal" evidence="1">
    <location>
        <begin position="46"/>
        <end position="130"/>
    </location>
</feature>
<dbReference type="EMBL" id="JASPKY010000301">
    <property type="protein sequence ID" value="KAK9709820.1"/>
    <property type="molecule type" value="Genomic_DNA"/>
</dbReference>
<proteinExistence type="predicted"/>
<dbReference type="AlphaFoldDB" id="A0AAW1JXE4"/>
<dbReference type="InterPro" id="IPR056259">
    <property type="entry name" value="Dredd_N"/>
</dbReference>